<keyword evidence="1" id="KW-0812">Transmembrane</keyword>
<dbReference type="AlphaFoldDB" id="A0A2T3YQ52"/>
<feature type="non-terminal residue" evidence="2">
    <location>
        <position position="1"/>
    </location>
</feature>
<organism evidence="2 3">
    <name type="scientific">Trichoderma asperellum (strain ATCC 204424 / CBS 433.97 / NBRC 101777)</name>
    <dbReference type="NCBI Taxonomy" id="1042311"/>
    <lineage>
        <taxon>Eukaryota</taxon>
        <taxon>Fungi</taxon>
        <taxon>Dikarya</taxon>
        <taxon>Ascomycota</taxon>
        <taxon>Pezizomycotina</taxon>
        <taxon>Sordariomycetes</taxon>
        <taxon>Hypocreomycetidae</taxon>
        <taxon>Hypocreales</taxon>
        <taxon>Hypocreaceae</taxon>
        <taxon>Trichoderma</taxon>
    </lineage>
</organism>
<dbReference type="Proteomes" id="UP000240493">
    <property type="component" value="Unassembled WGS sequence"/>
</dbReference>
<sequence length="71" mass="8649">VIFNYITNLPLFTKPFIKIKYNSIFIIVCCFLKKVYFLLYNKLYIVKDLAYTYIKIITINYRLLKEIILNK</sequence>
<evidence type="ECO:0000256" key="1">
    <source>
        <dbReference type="SAM" id="Phobius"/>
    </source>
</evidence>
<reference evidence="2 3" key="1">
    <citation type="submission" date="2016-07" db="EMBL/GenBank/DDBJ databases">
        <title>Multiple horizontal gene transfer events from other fungi enriched the ability of initially mycotrophic Trichoderma (Ascomycota) to feed on dead plant biomass.</title>
        <authorList>
            <consortium name="DOE Joint Genome Institute"/>
            <person name="Aerts A."/>
            <person name="Atanasova L."/>
            <person name="Chenthamara K."/>
            <person name="Zhang J."/>
            <person name="Grujic M."/>
            <person name="Henrissat B."/>
            <person name="Kuo A."/>
            <person name="Salamov A."/>
            <person name="Lipzen A."/>
            <person name="Labutti K."/>
            <person name="Barry K."/>
            <person name="Miao Y."/>
            <person name="Rahimi M.J."/>
            <person name="Shen Q."/>
            <person name="Grigoriev I.V."/>
            <person name="Kubicek C.P."/>
            <person name="Druzhinina I.S."/>
        </authorList>
    </citation>
    <scope>NUCLEOTIDE SEQUENCE [LARGE SCALE GENOMIC DNA]</scope>
    <source>
        <strain evidence="2 3">CBS 433.97</strain>
    </source>
</reference>
<gene>
    <name evidence="2" type="ORF">M441DRAFT_98393</name>
</gene>
<proteinExistence type="predicted"/>
<feature type="non-terminal residue" evidence="2">
    <location>
        <position position="71"/>
    </location>
</feature>
<dbReference type="STRING" id="1042311.A0A2T3YQ52"/>
<keyword evidence="3" id="KW-1185">Reference proteome</keyword>
<dbReference type="EMBL" id="KZ679334">
    <property type="protein sequence ID" value="PTB34703.1"/>
    <property type="molecule type" value="Genomic_DNA"/>
</dbReference>
<evidence type="ECO:0000313" key="3">
    <source>
        <dbReference type="Proteomes" id="UP000240493"/>
    </source>
</evidence>
<protein>
    <submittedName>
        <fullName evidence="2">Uncharacterized protein</fullName>
    </submittedName>
</protein>
<name>A0A2T3YQ52_TRIA4</name>
<keyword evidence="1" id="KW-0472">Membrane</keyword>
<evidence type="ECO:0000313" key="2">
    <source>
        <dbReference type="EMBL" id="PTB34703.1"/>
    </source>
</evidence>
<keyword evidence="1" id="KW-1133">Transmembrane helix</keyword>
<accession>A0A2T3YQ52</accession>
<feature type="transmembrane region" description="Helical" evidence="1">
    <location>
        <begin position="19"/>
        <end position="39"/>
    </location>
</feature>